<comment type="caution">
    <text evidence="1">The sequence shown here is derived from an EMBL/GenBank/DDBJ whole genome shotgun (WGS) entry which is preliminary data.</text>
</comment>
<reference evidence="1" key="2">
    <citation type="submission" date="2020-06" db="EMBL/GenBank/DDBJ databases">
        <authorList>
            <person name="Sheffer M."/>
        </authorList>
    </citation>
    <scope>NUCLEOTIDE SEQUENCE</scope>
</reference>
<name>A0A8T0EMZ6_ARGBR</name>
<sequence length="137" mass="16238">MLVARKMTWNYSRINIEMSRMKSSRSNRKYWNLQQADIEIWILFRIKIWTEIQAQITPSLVLINYRNLHPICSVDSKRKKCLLFLYIPDKWFLSVKWKVTEIIKEADYPEQTSAFNGNNCATSFPIRRGTAFTAIGK</sequence>
<protein>
    <submittedName>
        <fullName evidence="1">Uncharacterized protein</fullName>
    </submittedName>
</protein>
<accession>A0A8T0EMZ6</accession>
<reference evidence="1" key="1">
    <citation type="journal article" date="2020" name="bioRxiv">
        <title>Chromosome-level reference genome of the European wasp spider Argiope bruennichi: a resource for studies on range expansion and evolutionary adaptation.</title>
        <authorList>
            <person name="Sheffer M.M."/>
            <person name="Hoppe A."/>
            <person name="Krehenwinkel H."/>
            <person name="Uhl G."/>
            <person name="Kuss A.W."/>
            <person name="Jensen L."/>
            <person name="Jensen C."/>
            <person name="Gillespie R.G."/>
            <person name="Hoff K.J."/>
            <person name="Prost S."/>
        </authorList>
    </citation>
    <scope>NUCLEOTIDE SEQUENCE</scope>
</reference>
<evidence type="ECO:0000313" key="1">
    <source>
        <dbReference type="EMBL" id="KAF8777180.1"/>
    </source>
</evidence>
<evidence type="ECO:0000313" key="2">
    <source>
        <dbReference type="Proteomes" id="UP000807504"/>
    </source>
</evidence>
<dbReference type="AlphaFoldDB" id="A0A8T0EMZ6"/>
<keyword evidence="2" id="KW-1185">Reference proteome</keyword>
<gene>
    <name evidence="1" type="ORF">HNY73_014094</name>
</gene>
<dbReference type="EMBL" id="JABXBU010002072">
    <property type="protein sequence ID" value="KAF8777180.1"/>
    <property type="molecule type" value="Genomic_DNA"/>
</dbReference>
<organism evidence="1 2">
    <name type="scientific">Argiope bruennichi</name>
    <name type="common">Wasp spider</name>
    <name type="synonym">Aranea bruennichi</name>
    <dbReference type="NCBI Taxonomy" id="94029"/>
    <lineage>
        <taxon>Eukaryota</taxon>
        <taxon>Metazoa</taxon>
        <taxon>Ecdysozoa</taxon>
        <taxon>Arthropoda</taxon>
        <taxon>Chelicerata</taxon>
        <taxon>Arachnida</taxon>
        <taxon>Araneae</taxon>
        <taxon>Araneomorphae</taxon>
        <taxon>Entelegynae</taxon>
        <taxon>Araneoidea</taxon>
        <taxon>Araneidae</taxon>
        <taxon>Argiope</taxon>
    </lineage>
</organism>
<dbReference type="Proteomes" id="UP000807504">
    <property type="component" value="Unassembled WGS sequence"/>
</dbReference>
<proteinExistence type="predicted"/>